<dbReference type="EMBL" id="JMCC02000120">
    <property type="protein sequence ID" value="KIG12734.1"/>
    <property type="molecule type" value="Genomic_DNA"/>
</dbReference>
<dbReference type="AlphaFoldDB" id="A0A0C1Z542"/>
<name>A0A0C1Z542_9BACT</name>
<keyword evidence="1" id="KW-1133">Transmembrane helix</keyword>
<comment type="caution">
    <text evidence="2">The sequence shown here is derived from an EMBL/GenBank/DDBJ whole genome shotgun (WGS) entry which is preliminary data.</text>
</comment>
<organism evidence="2 3">
    <name type="scientific">Enhygromyxa salina</name>
    <dbReference type="NCBI Taxonomy" id="215803"/>
    <lineage>
        <taxon>Bacteria</taxon>
        <taxon>Pseudomonadati</taxon>
        <taxon>Myxococcota</taxon>
        <taxon>Polyangia</taxon>
        <taxon>Nannocystales</taxon>
        <taxon>Nannocystaceae</taxon>
        <taxon>Enhygromyxa</taxon>
    </lineage>
</organism>
<gene>
    <name evidence="2" type="ORF">DB30_01092</name>
</gene>
<keyword evidence="1" id="KW-0812">Transmembrane</keyword>
<reference evidence="2 3" key="1">
    <citation type="submission" date="2014-12" db="EMBL/GenBank/DDBJ databases">
        <title>Genome assembly of Enhygromyxa salina DSM 15201.</title>
        <authorList>
            <person name="Sharma G."/>
            <person name="Subramanian S."/>
        </authorList>
    </citation>
    <scope>NUCLEOTIDE SEQUENCE [LARGE SCALE GENOMIC DNA]</scope>
    <source>
        <strain evidence="2 3">DSM 15201</strain>
    </source>
</reference>
<accession>A0A0C1Z542</accession>
<proteinExistence type="predicted"/>
<protein>
    <recommendedName>
        <fullName evidence="4">DUF4149 domain-containing protein</fullName>
    </recommendedName>
</protein>
<feature type="transmembrane region" description="Helical" evidence="1">
    <location>
        <begin position="121"/>
        <end position="139"/>
    </location>
</feature>
<sequence>MLALGLALGSIVLGHLLLVPGLQADTTLVDANLARALAQPLSLRTAELALAACVVLTAVAKHWLRHNAGTTLALLATGIAAIDRLGVLPRAHEAWSRVDLVAMRPQARIDGAEQLWMVHEATLAALTVVLIALAGFASLDKRTTK</sequence>
<evidence type="ECO:0000313" key="3">
    <source>
        <dbReference type="Proteomes" id="UP000031599"/>
    </source>
</evidence>
<dbReference type="Proteomes" id="UP000031599">
    <property type="component" value="Unassembled WGS sequence"/>
</dbReference>
<evidence type="ECO:0008006" key="4">
    <source>
        <dbReference type="Google" id="ProtNLM"/>
    </source>
</evidence>
<keyword evidence="1" id="KW-0472">Membrane</keyword>
<evidence type="ECO:0000256" key="1">
    <source>
        <dbReference type="SAM" id="Phobius"/>
    </source>
</evidence>
<evidence type="ECO:0000313" key="2">
    <source>
        <dbReference type="EMBL" id="KIG12734.1"/>
    </source>
</evidence>